<dbReference type="InterPro" id="IPR014013">
    <property type="entry name" value="Helic_SF1/SF2_ATP-bd_DinG/Rad3"/>
</dbReference>
<protein>
    <submittedName>
        <fullName evidence="9">Exonuclease</fullName>
    </submittedName>
</protein>
<organism evidence="9 10">
    <name type="scientific">Myxococcus xanthus</name>
    <dbReference type="NCBI Taxonomy" id="34"/>
    <lineage>
        <taxon>Bacteria</taxon>
        <taxon>Pseudomonadati</taxon>
        <taxon>Myxococcota</taxon>
        <taxon>Myxococcia</taxon>
        <taxon>Myxococcales</taxon>
        <taxon>Cystobacterineae</taxon>
        <taxon>Myxococcaceae</taxon>
        <taxon>Myxococcus</taxon>
    </lineage>
</organism>
<comment type="function">
    <text evidence="4">DNA polymerase III is a complex, multichain enzyme responsible for most of the replicative synthesis in bacteria. The epsilon subunit contain the editing function and is a proofreading 3'-5' exonuclease.</text>
</comment>
<evidence type="ECO:0000256" key="3">
    <source>
        <dbReference type="ARBA" id="ARBA00022840"/>
    </source>
</evidence>
<dbReference type="Pfam" id="PF13307">
    <property type="entry name" value="Helicase_C_2"/>
    <property type="match status" value="1"/>
</dbReference>
<dbReference type="GO" id="GO:0004527">
    <property type="term" value="F:exonuclease activity"/>
    <property type="evidence" value="ECO:0007669"/>
    <property type="project" value="UniProtKB-KW"/>
</dbReference>
<dbReference type="GO" id="GO:0005524">
    <property type="term" value="F:ATP binding"/>
    <property type="evidence" value="ECO:0007669"/>
    <property type="project" value="UniProtKB-KW"/>
</dbReference>
<evidence type="ECO:0000256" key="1">
    <source>
        <dbReference type="ARBA" id="ARBA00022741"/>
    </source>
</evidence>
<dbReference type="PANTHER" id="PTHR11472">
    <property type="entry name" value="DNA REPAIR DEAD HELICASE RAD3/XP-D SUBFAMILY MEMBER"/>
    <property type="match status" value="1"/>
</dbReference>
<dbReference type="Pfam" id="PF00929">
    <property type="entry name" value="RNase_T"/>
    <property type="match status" value="1"/>
</dbReference>
<accession>A0AAE6G4A8</accession>
<dbReference type="InterPro" id="IPR027417">
    <property type="entry name" value="P-loop_NTPase"/>
</dbReference>
<dbReference type="EMBL" id="CP017174">
    <property type="protein sequence ID" value="QDE70683.1"/>
    <property type="molecule type" value="Genomic_DNA"/>
</dbReference>
<keyword evidence="9" id="KW-0269">Exonuclease</keyword>
<dbReference type="Gene3D" id="3.40.50.300">
    <property type="entry name" value="P-loop containing nucleotide triphosphate hydrolases"/>
    <property type="match status" value="2"/>
</dbReference>
<feature type="region of interest" description="Disordered" evidence="7">
    <location>
        <begin position="247"/>
        <end position="268"/>
    </location>
</feature>
<dbReference type="Proteomes" id="UP000320179">
    <property type="component" value="Chromosome"/>
</dbReference>
<dbReference type="InterPro" id="IPR006555">
    <property type="entry name" value="ATP-dep_Helicase_C"/>
</dbReference>
<evidence type="ECO:0000256" key="6">
    <source>
        <dbReference type="ARBA" id="ARBA00038058"/>
    </source>
</evidence>
<dbReference type="InterPro" id="IPR014001">
    <property type="entry name" value="Helicase_ATP-bd"/>
</dbReference>
<evidence type="ECO:0000256" key="7">
    <source>
        <dbReference type="SAM" id="MobiDB-lite"/>
    </source>
</evidence>
<dbReference type="SMART" id="SM00479">
    <property type="entry name" value="EXOIII"/>
    <property type="match status" value="1"/>
</dbReference>
<dbReference type="SUPFAM" id="SSF52540">
    <property type="entry name" value="P-loop containing nucleoside triphosphate hydrolases"/>
    <property type="match status" value="1"/>
</dbReference>
<dbReference type="InterPro" id="IPR045028">
    <property type="entry name" value="DinG/Rad3-like"/>
</dbReference>
<evidence type="ECO:0000256" key="5">
    <source>
        <dbReference type="ARBA" id="ARBA00026073"/>
    </source>
</evidence>
<dbReference type="Gene3D" id="3.30.420.10">
    <property type="entry name" value="Ribonuclease H-like superfamily/Ribonuclease H"/>
    <property type="match status" value="1"/>
</dbReference>
<dbReference type="InterPro" id="IPR012337">
    <property type="entry name" value="RNaseH-like_sf"/>
</dbReference>
<keyword evidence="1" id="KW-0547">Nucleotide-binding</keyword>
<dbReference type="CDD" id="cd06127">
    <property type="entry name" value="DEDDh"/>
    <property type="match status" value="1"/>
</dbReference>
<dbReference type="FunFam" id="3.30.420.10:FF:000045">
    <property type="entry name" value="3'-5' exonuclease DinG"/>
    <property type="match status" value="1"/>
</dbReference>
<dbReference type="PANTHER" id="PTHR11472:SF34">
    <property type="entry name" value="REGULATOR OF TELOMERE ELONGATION HELICASE 1"/>
    <property type="match status" value="1"/>
</dbReference>
<dbReference type="GO" id="GO:0016818">
    <property type="term" value="F:hydrolase activity, acting on acid anhydrides, in phosphorus-containing anhydrides"/>
    <property type="evidence" value="ECO:0007669"/>
    <property type="project" value="InterPro"/>
</dbReference>
<gene>
    <name evidence="9" type="ORF">BHS09_28995</name>
</gene>
<dbReference type="InterPro" id="IPR013520">
    <property type="entry name" value="Ribonucl_H"/>
</dbReference>
<keyword evidence="9" id="KW-0540">Nuclease</keyword>
<dbReference type="GO" id="GO:0003676">
    <property type="term" value="F:nucleic acid binding"/>
    <property type="evidence" value="ECO:0007669"/>
    <property type="project" value="InterPro"/>
</dbReference>
<dbReference type="SUPFAM" id="SSF53098">
    <property type="entry name" value="Ribonuclease H-like"/>
    <property type="match status" value="1"/>
</dbReference>
<keyword evidence="2" id="KW-0378">Hydrolase</keyword>
<reference evidence="9 10" key="1">
    <citation type="journal article" date="2019" name="Science">
        <title>Social genes are selection hotspots in kin groups of a soil microbe.</title>
        <authorList>
            <person name="Wielgoss S."/>
            <person name="Wolfensberger R."/>
            <person name="Sun L."/>
            <person name="Fiegna F."/>
            <person name="Velicer G.J."/>
        </authorList>
    </citation>
    <scope>NUCLEOTIDE SEQUENCE [LARGE SCALE GENOMIC DNA]</scope>
    <source>
        <strain evidence="9 10">MC3.5.9c15</strain>
    </source>
</reference>
<dbReference type="AlphaFoldDB" id="A0AAE6G4A8"/>
<comment type="similarity">
    <text evidence="6">Belongs to the helicase family. DinG subfamily.</text>
</comment>
<feature type="domain" description="Helicase ATP-binding" evidence="8">
    <location>
        <begin position="285"/>
        <end position="550"/>
    </location>
</feature>
<evidence type="ECO:0000256" key="4">
    <source>
        <dbReference type="ARBA" id="ARBA00025483"/>
    </source>
</evidence>
<sequence length="989" mass="107637">MGGAAELFTRHVFLDLETTGLDPRVDEVIELGCIFFENGREVERFARMYSASRPLPLTIRRLTGLTDADLAGHPRFGTDIAELREKLSGWTVVAHNAPFEKGFLPDLLGPIRAPVLDSCELMHYLHPELPSHSLESLLRWGGLALRQPHRAVSDCEAVYSVLVHAMERCVREGRGDDVVDLLAALDPRKGAELRLAMEGVGLKDGGASGAFDYEEWPLVDLLSRLAAACREEAAPLSLEAQGFLRGKPERRRAGGATALPEPEADAPVLPVRPDEVSALLGAGGALEQAGEGFMSRAAQLDVAQAVARAMSDGGQLAVEAGTGTGKSLAYLAPAALFAARNGRKVGVAPHTKTLQDQLLEKDLPRLHRATKGAFGYALLKGQTNYLCRRRALEATRVEPGMGHSARAPRAYLRAYLRRSGEGDLDRLSHWFRERFPVLMALVPAVRSEASTTLGEKCPHFHRCFYHSAVAQAREADVLVINQSLAFAWPARYPKLDHLVLDEAHEVEDVATTALTLELSDLAFLRLTERLHGRDGRRGLFAELRKALSASRRTETRSLMGEVEDGLRRLLDDARDLGARVTELCEPTATAVGEDPDEGAYSPELRITATVRTLPAWEPVREGLEGVRGALQALHVLLSVRVLAALPELAARQPALERELSGATTELGELAVLAGELSGEAAPGRCYAATAEPKRQRWSLSAQPVDVSAYVSKDFAESKRTLVLASATLGTGDGFPFVLRRLGLDGRGGRPAPRLVRAATPFKLHEQALVVLVTDAPRAHEEAFVEWASLRISGLAQTMGGRVLGLFASTRRMERVGTSVRGRLDPLGIEVLRQSRGHSRSLAARQEKDTGTVLLGTKSFWQGVDIPGRGVGCVFIDKLPLEPAMRPLVAAREEPLSRSGGEYMGFLHYRLPRALLQLRQGVGRLIRATTDRGVVIISDPGHPSYRGHLMNALEGYRVEALPWAQARLRIHAMLKETGLTVESGPARSWG</sequence>
<dbReference type="SMART" id="SM00487">
    <property type="entry name" value="DEXDc"/>
    <property type="match status" value="1"/>
</dbReference>
<dbReference type="InterPro" id="IPR036397">
    <property type="entry name" value="RNaseH_sf"/>
</dbReference>
<evidence type="ECO:0000259" key="8">
    <source>
        <dbReference type="PROSITE" id="PS51193"/>
    </source>
</evidence>
<evidence type="ECO:0000313" key="10">
    <source>
        <dbReference type="Proteomes" id="UP000320179"/>
    </source>
</evidence>
<evidence type="ECO:0000313" key="9">
    <source>
        <dbReference type="EMBL" id="QDE70683.1"/>
    </source>
</evidence>
<dbReference type="RefSeq" id="WP_140799701.1">
    <property type="nucleotide sequence ID" value="NZ_CP017173.1"/>
</dbReference>
<dbReference type="GO" id="GO:0006259">
    <property type="term" value="P:DNA metabolic process"/>
    <property type="evidence" value="ECO:0007669"/>
    <property type="project" value="UniProtKB-ARBA"/>
</dbReference>
<comment type="subunit">
    <text evidence="5">DNA polymerase III contains a core (composed of alpha, epsilon and theta chains) that associates with a tau subunit. This core dimerizes to form the POLIII' complex. PolIII' associates with the gamma complex (composed of gamma, delta, delta', psi and chi chains) and with the beta chain to form the complete DNA polymerase III complex.</text>
</comment>
<evidence type="ECO:0000256" key="2">
    <source>
        <dbReference type="ARBA" id="ARBA00022801"/>
    </source>
</evidence>
<dbReference type="GO" id="GO:0003678">
    <property type="term" value="F:DNA helicase activity"/>
    <property type="evidence" value="ECO:0007669"/>
    <property type="project" value="TreeGrafter"/>
</dbReference>
<dbReference type="PROSITE" id="PS51193">
    <property type="entry name" value="HELICASE_ATP_BIND_2"/>
    <property type="match status" value="1"/>
</dbReference>
<dbReference type="SMART" id="SM00491">
    <property type="entry name" value="HELICc2"/>
    <property type="match status" value="1"/>
</dbReference>
<proteinExistence type="inferred from homology"/>
<name>A0AAE6G4A8_MYXXA</name>
<keyword evidence="3" id="KW-0067">ATP-binding</keyword>